<dbReference type="GO" id="GO:1902600">
    <property type="term" value="P:proton transmembrane transport"/>
    <property type="evidence" value="ECO:0007669"/>
    <property type="project" value="InterPro"/>
</dbReference>
<feature type="non-terminal residue" evidence="10">
    <location>
        <position position="249"/>
    </location>
</feature>
<dbReference type="Gene3D" id="3.40.50.720">
    <property type="entry name" value="NAD(P)-binding Rossmann-like Domain"/>
    <property type="match status" value="1"/>
</dbReference>
<gene>
    <name evidence="10" type="ORF">S01H1_67289</name>
</gene>
<dbReference type="GO" id="GO:0006813">
    <property type="term" value="P:potassium ion transport"/>
    <property type="evidence" value="ECO:0007669"/>
    <property type="project" value="InterPro"/>
</dbReference>
<dbReference type="Gene3D" id="1.20.1530.20">
    <property type="match status" value="1"/>
</dbReference>
<evidence type="ECO:0000256" key="4">
    <source>
        <dbReference type="ARBA" id="ARBA00022692"/>
    </source>
</evidence>
<dbReference type="PANTHER" id="PTHR42751">
    <property type="entry name" value="SODIUM/HYDROGEN EXCHANGER FAMILY/TRKA DOMAIN PROTEIN"/>
    <property type="match status" value="1"/>
</dbReference>
<dbReference type="PANTHER" id="PTHR42751:SF1">
    <property type="entry name" value="CATION_PROTON ANTIPORTER YBAL-RELATED"/>
    <property type="match status" value="1"/>
</dbReference>
<keyword evidence="6 7" id="KW-0472">Membrane</keyword>
<dbReference type="InterPro" id="IPR038770">
    <property type="entry name" value="Na+/solute_symporter_sf"/>
</dbReference>
<sequence length="249" mass="27288">LFLALVAGANFFEMVGLKPDLGALILGMLVAGHSKASEMAKALFSFKELFLVGFFLSIGLKGLPDFEALGIAALFVLVTPFKVALFFLLLTRFRLRARTALLGSFNLANYSEFGLIVGYIGETSGWISSEWLVIIAIALSTTFVLASPLNATAHSIYNRLADRLKRYETKTRHADDQPIDPGDAEIIIFGMGRVGTGAYDFLREHHGDVIIGCDSDPITVKHHKEAGRNVFLGDPTDLDFWERQGSESD</sequence>
<dbReference type="Pfam" id="PF02254">
    <property type="entry name" value="TrkA_N"/>
    <property type="match status" value="1"/>
</dbReference>
<dbReference type="InterPro" id="IPR006153">
    <property type="entry name" value="Cation/H_exchanger_TM"/>
</dbReference>
<evidence type="ECO:0000256" key="7">
    <source>
        <dbReference type="SAM" id="Phobius"/>
    </source>
</evidence>
<feature type="domain" description="Cation/H+ exchanger transmembrane" evidence="8">
    <location>
        <begin position="3"/>
        <end position="145"/>
    </location>
</feature>
<feature type="transmembrane region" description="Helical" evidence="7">
    <location>
        <begin position="69"/>
        <end position="89"/>
    </location>
</feature>
<protein>
    <submittedName>
        <fullName evidence="10">Uncharacterized protein</fullName>
    </submittedName>
</protein>
<evidence type="ECO:0000313" key="10">
    <source>
        <dbReference type="EMBL" id="GAG37419.1"/>
    </source>
</evidence>
<evidence type="ECO:0000256" key="1">
    <source>
        <dbReference type="ARBA" id="ARBA00004141"/>
    </source>
</evidence>
<evidence type="ECO:0000256" key="3">
    <source>
        <dbReference type="ARBA" id="ARBA00022448"/>
    </source>
</evidence>
<feature type="non-terminal residue" evidence="10">
    <location>
        <position position="1"/>
    </location>
</feature>
<comment type="subcellular location">
    <subcellularLocation>
        <location evidence="1">Membrane</location>
        <topology evidence="1">Multi-pass membrane protein</topology>
    </subcellularLocation>
</comment>
<name>X0X2I1_9ZZZZ</name>
<dbReference type="GO" id="GO:0016020">
    <property type="term" value="C:membrane"/>
    <property type="evidence" value="ECO:0007669"/>
    <property type="project" value="UniProtKB-SubCell"/>
</dbReference>
<proteinExistence type="inferred from homology"/>
<keyword evidence="3" id="KW-0813">Transport</keyword>
<dbReference type="AlphaFoldDB" id="X0X2I1"/>
<dbReference type="SUPFAM" id="SSF51735">
    <property type="entry name" value="NAD(P)-binding Rossmann-fold domains"/>
    <property type="match status" value="1"/>
</dbReference>
<evidence type="ECO:0000256" key="2">
    <source>
        <dbReference type="ARBA" id="ARBA00005551"/>
    </source>
</evidence>
<comment type="caution">
    <text evidence="10">The sequence shown here is derived from an EMBL/GenBank/DDBJ whole genome shotgun (WGS) entry which is preliminary data.</text>
</comment>
<dbReference type="GO" id="GO:0015297">
    <property type="term" value="F:antiporter activity"/>
    <property type="evidence" value="ECO:0007669"/>
    <property type="project" value="InterPro"/>
</dbReference>
<keyword evidence="4 7" id="KW-0812">Transmembrane</keyword>
<comment type="similarity">
    <text evidence="2">Belongs to the monovalent cation:proton antiporter 2 (CPA2) transporter (TC 2.A.37) family.</text>
</comment>
<dbReference type="EMBL" id="BARS01044554">
    <property type="protein sequence ID" value="GAG37419.1"/>
    <property type="molecule type" value="Genomic_DNA"/>
</dbReference>
<feature type="transmembrane region" description="Helical" evidence="7">
    <location>
        <begin position="132"/>
        <end position="157"/>
    </location>
</feature>
<evidence type="ECO:0000259" key="9">
    <source>
        <dbReference type="Pfam" id="PF02254"/>
    </source>
</evidence>
<feature type="domain" description="RCK N-terminal" evidence="9">
    <location>
        <begin position="186"/>
        <end position="246"/>
    </location>
</feature>
<evidence type="ECO:0000256" key="5">
    <source>
        <dbReference type="ARBA" id="ARBA00022989"/>
    </source>
</evidence>
<organism evidence="10">
    <name type="scientific">marine sediment metagenome</name>
    <dbReference type="NCBI Taxonomy" id="412755"/>
    <lineage>
        <taxon>unclassified sequences</taxon>
        <taxon>metagenomes</taxon>
        <taxon>ecological metagenomes</taxon>
    </lineage>
</organism>
<evidence type="ECO:0000256" key="6">
    <source>
        <dbReference type="ARBA" id="ARBA00023136"/>
    </source>
</evidence>
<dbReference type="InterPro" id="IPR036291">
    <property type="entry name" value="NAD(P)-bd_dom_sf"/>
</dbReference>
<dbReference type="Pfam" id="PF00999">
    <property type="entry name" value="Na_H_Exchanger"/>
    <property type="match status" value="1"/>
</dbReference>
<dbReference type="InterPro" id="IPR003148">
    <property type="entry name" value="RCK_N"/>
</dbReference>
<keyword evidence="5 7" id="KW-1133">Transmembrane helix</keyword>
<evidence type="ECO:0000259" key="8">
    <source>
        <dbReference type="Pfam" id="PF00999"/>
    </source>
</evidence>
<feature type="transmembrane region" description="Helical" evidence="7">
    <location>
        <begin position="101"/>
        <end position="120"/>
    </location>
</feature>
<reference evidence="10" key="1">
    <citation type="journal article" date="2014" name="Front. Microbiol.">
        <title>High frequency of phylogenetically diverse reductive dehalogenase-homologous genes in deep subseafloor sedimentary metagenomes.</title>
        <authorList>
            <person name="Kawai M."/>
            <person name="Futagami T."/>
            <person name="Toyoda A."/>
            <person name="Takaki Y."/>
            <person name="Nishi S."/>
            <person name="Hori S."/>
            <person name="Arai W."/>
            <person name="Tsubouchi T."/>
            <person name="Morono Y."/>
            <person name="Uchiyama I."/>
            <person name="Ito T."/>
            <person name="Fujiyama A."/>
            <person name="Inagaki F."/>
            <person name="Takami H."/>
        </authorList>
    </citation>
    <scope>NUCLEOTIDE SEQUENCE</scope>
    <source>
        <strain evidence="10">Expedition CK06-06</strain>
    </source>
</reference>
<accession>X0X2I1</accession>